<evidence type="ECO:0000313" key="13">
    <source>
        <dbReference type="Proteomes" id="UP000249390"/>
    </source>
</evidence>
<feature type="binding site" evidence="10">
    <location>
        <position position="301"/>
    </location>
    <ligand>
        <name>Mn(2+)</name>
        <dbReference type="ChEBI" id="CHEBI:29035"/>
    </ligand>
</feature>
<evidence type="ECO:0000256" key="4">
    <source>
        <dbReference type="ARBA" id="ARBA00022692"/>
    </source>
</evidence>
<evidence type="ECO:0000256" key="2">
    <source>
        <dbReference type="ARBA" id="ARBA00022676"/>
    </source>
</evidence>
<protein>
    <recommendedName>
        <fullName evidence="14">Glycosyltransferase 2-like domain-containing protein</fullName>
    </recommendedName>
</protein>
<evidence type="ECO:0000256" key="5">
    <source>
        <dbReference type="ARBA" id="ARBA00022989"/>
    </source>
</evidence>
<keyword evidence="3" id="KW-0808">Transferase</keyword>
<feature type="binding site" evidence="10">
    <location>
        <position position="325"/>
    </location>
    <ligand>
        <name>Mn(2+)</name>
        <dbReference type="ChEBI" id="CHEBI:29035"/>
    </ligand>
</feature>
<evidence type="ECO:0000256" key="10">
    <source>
        <dbReference type="PIRSR" id="PIRSR605150-3"/>
    </source>
</evidence>
<comment type="subcellular location">
    <subcellularLocation>
        <location evidence="1">Endomembrane system</location>
        <topology evidence="1">Multi-pass membrane protein</topology>
    </subcellularLocation>
</comment>
<dbReference type="Proteomes" id="UP000249390">
    <property type="component" value="Unassembled WGS sequence"/>
</dbReference>
<keyword evidence="5 11" id="KW-1133">Transmembrane helix</keyword>
<feature type="binding site" evidence="9">
    <location>
        <position position="158"/>
    </location>
    <ligand>
        <name>UDP-alpha-D-glucose</name>
        <dbReference type="ChEBI" id="CHEBI:58885"/>
    </ligand>
</feature>
<dbReference type="GO" id="GO:0071555">
    <property type="term" value="P:cell wall organization"/>
    <property type="evidence" value="ECO:0007669"/>
    <property type="project" value="UniProtKB-KW"/>
</dbReference>
<keyword evidence="4 11" id="KW-0812">Transmembrane</keyword>
<comment type="caution">
    <text evidence="12">The sequence shown here is derived from an EMBL/GenBank/DDBJ whole genome shotgun (WGS) entry which is preliminary data.</text>
</comment>
<evidence type="ECO:0000256" key="8">
    <source>
        <dbReference type="PIRSR" id="PIRSR605150-1"/>
    </source>
</evidence>
<feature type="transmembrane region" description="Helical" evidence="11">
    <location>
        <begin position="698"/>
        <end position="716"/>
    </location>
</feature>
<evidence type="ECO:0000256" key="11">
    <source>
        <dbReference type="SAM" id="Phobius"/>
    </source>
</evidence>
<dbReference type="Pfam" id="PF03552">
    <property type="entry name" value="Cellulose_synt"/>
    <property type="match status" value="2"/>
</dbReference>
<dbReference type="AlphaFoldDB" id="A0A328D2N9"/>
<dbReference type="GO" id="GO:0012505">
    <property type="term" value="C:endomembrane system"/>
    <property type="evidence" value="ECO:0007669"/>
    <property type="project" value="UniProtKB-SubCell"/>
</dbReference>
<name>A0A328D2N9_9ASTE</name>
<feature type="transmembrane region" description="Helical" evidence="11">
    <location>
        <begin position="728"/>
        <end position="744"/>
    </location>
</feature>
<dbReference type="Gene3D" id="3.90.550.10">
    <property type="entry name" value="Spore Coat Polysaccharide Biosynthesis Protein SpsA, Chain A"/>
    <property type="match status" value="1"/>
</dbReference>
<accession>A0A328D2N9</accession>
<feature type="transmembrane region" description="Helical" evidence="11">
    <location>
        <begin position="21"/>
        <end position="40"/>
    </location>
</feature>
<dbReference type="SUPFAM" id="SSF53448">
    <property type="entry name" value="Nucleotide-diphospho-sugar transferases"/>
    <property type="match status" value="1"/>
</dbReference>
<evidence type="ECO:0000256" key="7">
    <source>
        <dbReference type="ARBA" id="ARBA00023316"/>
    </source>
</evidence>
<dbReference type="EMBL" id="NQVE01000195">
    <property type="protein sequence ID" value="RAL40067.1"/>
    <property type="molecule type" value="Genomic_DNA"/>
</dbReference>
<feature type="transmembrane region" description="Helical" evidence="11">
    <location>
        <begin position="668"/>
        <end position="686"/>
    </location>
</feature>
<keyword evidence="2" id="KW-0328">Glycosyltransferase</keyword>
<dbReference type="InterPro" id="IPR029044">
    <property type="entry name" value="Nucleotide-diphossugar_trans"/>
</dbReference>
<dbReference type="GO" id="GO:0030244">
    <property type="term" value="P:cellulose biosynthetic process"/>
    <property type="evidence" value="ECO:0007669"/>
    <property type="project" value="InterPro"/>
</dbReference>
<evidence type="ECO:0000256" key="3">
    <source>
        <dbReference type="ARBA" id="ARBA00022679"/>
    </source>
</evidence>
<organism evidence="12 13">
    <name type="scientific">Cuscuta australis</name>
    <dbReference type="NCBI Taxonomy" id="267555"/>
    <lineage>
        <taxon>Eukaryota</taxon>
        <taxon>Viridiplantae</taxon>
        <taxon>Streptophyta</taxon>
        <taxon>Embryophyta</taxon>
        <taxon>Tracheophyta</taxon>
        <taxon>Spermatophyta</taxon>
        <taxon>Magnoliopsida</taxon>
        <taxon>eudicotyledons</taxon>
        <taxon>Gunneridae</taxon>
        <taxon>Pentapetalae</taxon>
        <taxon>asterids</taxon>
        <taxon>lamiids</taxon>
        <taxon>Solanales</taxon>
        <taxon>Convolvulaceae</taxon>
        <taxon>Cuscuteae</taxon>
        <taxon>Cuscuta</taxon>
        <taxon>Cuscuta subgen. Grammica</taxon>
        <taxon>Cuscuta sect. Cleistogrammica</taxon>
    </lineage>
</organism>
<feature type="binding site" evidence="9">
    <location>
        <position position="129"/>
    </location>
    <ligand>
        <name>UDP-alpha-D-glucose</name>
        <dbReference type="ChEBI" id="CHEBI:58885"/>
    </ligand>
</feature>
<feature type="active site" evidence="8">
    <location>
        <position position="463"/>
    </location>
</feature>
<feature type="transmembrane region" description="Helical" evidence="11">
    <location>
        <begin position="566"/>
        <end position="583"/>
    </location>
</feature>
<dbReference type="InterPro" id="IPR005150">
    <property type="entry name" value="Cellulose_synth"/>
</dbReference>
<feature type="transmembrane region" description="Helical" evidence="11">
    <location>
        <begin position="536"/>
        <end position="554"/>
    </location>
</feature>
<gene>
    <name evidence="12" type="ORF">DM860_008207</name>
</gene>
<dbReference type="GO" id="GO:0016760">
    <property type="term" value="F:cellulose synthase (UDP-forming) activity"/>
    <property type="evidence" value="ECO:0007669"/>
    <property type="project" value="InterPro"/>
</dbReference>
<evidence type="ECO:0008006" key="14">
    <source>
        <dbReference type="Google" id="ProtNLM"/>
    </source>
</evidence>
<sequence length="745" mass="84933">MDNNNNSLLPLFETRGRRWRWAYKLFSATVFMAICFIWIYRFRNIISSERIEEEDEGGGGRRRRGAAAAAAGMGMLVSEVMLGVYWIFTQSVRWSVVYHSPFIHTLSLRYEEKLPGVDIFVCTADAKLEPPLLVINTVLSVLAYNYPPEKMSVYLSDDGGSEIVFYALLEASRFCRCWIPFCHKFKVEPRSPDVYFAQHNDKDKNKVVFSQDWANTKKLYEEMRSRIEEAMESGIVPDEIKKEHKGFSEWNKNTTKHDHHSIVKILIDGRDRNEVDVCGNQLPTLVYLSREKKPHKPHNFKAGSMNALIRVSAEISNAPIILNLDCDMYSNNADSIREALCFFMDEERGHQISYVQYPQHYANITKNDLYGNAGRVTHEIELGGLGGVGAALYCGTGCFHRRASLCGMKYSKELRFDNEFHGGMEKSIEELEEASKCVANCSYEEGTQWGKHMGLVYGCPVEDIVTGLTIQCRGWKSVYYNPRNAPAFLGMAPITLEAALVQHKRWSEGMFQIFISKYCPFIYGYRKIKLAAQMGYCCYLLWAPVSVPVLYYVIVPPLCLLHNISLFPKVTSIWFVPFAYVFAARNGYGLVESLSCGETLKSWWNLQRMWLVRRTTSYLFAFFDATGRQLGFSETAAFTLTAKATETSQVQRRYEEEIMEFGSTSRSIFFTFISTLALLNLLSFATKLAFSLQFLPQVALSGVIVMVNLPVYDALFRRKDSGSLSSSVLIRSMLALPLLYLLPIF</sequence>
<proteinExistence type="predicted"/>
<dbReference type="PANTHER" id="PTHR13301">
    <property type="entry name" value="X-BOX TRANSCRIPTION FACTOR-RELATED"/>
    <property type="match status" value="1"/>
</dbReference>
<evidence type="ECO:0000256" key="6">
    <source>
        <dbReference type="ARBA" id="ARBA00023136"/>
    </source>
</evidence>
<keyword evidence="7" id="KW-0961">Cell wall biogenesis/degradation</keyword>
<keyword evidence="13" id="KW-1185">Reference proteome</keyword>
<evidence type="ECO:0000256" key="9">
    <source>
        <dbReference type="PIRSR" id="PIRSR605150-2"/>
    </source>
</evidence>
<evidence type="ECO:0000256" key="1">
    <source>
        <dbReference type="ARBA" id="ARBA00004127"/>
    </source>
</evidence>
<keyword evidence="6 11" id="KW-0472">Membrane</keyword>
<reference evidence="12 13" key="1">
    <citation type="submission" date="2018-06" db="EMBL/GenBank/DDBJ databases">
        <title>The Genome of Cuscuta australis (Dodder) Provides Insight into the Evolution of Plant Parasitism.</title>
        <authorList>
            <person name="Liu H."/>
        </authorList>
    </citation>
    <scope>NUCLEOTIDE SEQUENCE [LARGE SCALE GENOMIC DNA]</scope>
    <source>
        <strain evidence="13">cv. Yunnan</strain>
        <tissue evidence="12">Vines</tissue>
    </source>
</reference>
<feature type="transmembrane region" description="Helical" evidence="11">
    <location>
        <begin position="66"/>
        <end position="88"/>
    </location>
</feature>
<evidence type="ECO:0000313" key="12">
    <source>
        <dbReference type="EMBL" id="RAL40067.1"/>
    </source>
</evidence>
<feature type="active site" evidence="8">
    <location>
        <position position="158"/>
    </location>
</feature>
<dbReference type="GO" id="GO:0016020">
    <property type="term" value="C:membrane"/>
    <property type="evidence" value="ECO:0007669"/>
    <property type="project" value="InterPro"/>
</dbReference>